<dbReference type="Proteomes" id="UP001642483">
    <property type="component" value="Unassembled WGS sequence"/>
</dbReference>
<dbReference type="EMBL" id="CAWYQH010000119">
    <property type="protein sequence ID" value="CAK8691297.1"/>
    <property type="molecule type" value="Genomic_DNA"/>
</dbReference>
<keyword evidence="1" id="KW-0732">Signal</keyword>
<organism evidence="2 3">
    <name type="scientific">Clavelina lepadiformis</name>
    <name type="common">Light-bulb sea squirt</name>
    <name type="synonym">Ascidia lepadiformis</name>
    <dbReference type="NCBI Taxonomy" id="159417"/>
    <lineage>
        <taxon>Eukaryota</taxon>
        <taxon>Metazoa</taxon>
        <taxon>Chordata</taxon>
        <taxon>Tunicata</taxon>
        <taxon>Ascidiacea</taxon>
        <taxon>Aplousobranchia</taxon>
        <taxon>Clavelinidae</taxon>
        <taxon>Clavelina</taxon>
    </lineage>
</organism>
<proteinExistence type="predicted"/>
<keyword evidence="3" id="KW-1185">Reference proteome</keyword>
<sequence length="140" mass="15137">MSVYKLIAIMVTLSVAFSAASGASVRAQGEDDNDILSRELMRDGALLEKVPSKRYSSGYYTNSRAKYLDRNAVNRLMRFMVGKRGLADDLAMETSDDGTIGQVGNQAVSGTKGYVILAASLDGLLDDLVRQLDTETQFSG</sequence>
<feature type="chain" id="PRO_5045194613" evidence="1">
    <location>
        <begin position="23"/>
        <end position="140"/>
    </location>
</feature>
<name>A0ABP0GHT4_CLALP</name>
<evidence type="ECO:0000313" key="3">
    <source>
        <dbReference type="Proteomes" id="UP001642483"/>
    </source>
</evidence>
<comment type="caution">
    <text evidence="2">The sequence shown here is derived from an EMBL/GenBank/DDBJ whole genome shotgun (WGS) entry which is preliminary data.</text>
</comment>
<reference evidence="2 3" key="1">
    <citation type="submission" date="2024-02" db="EMBL/GenBank/DDBJ databases">
        <authorList>
            <person name="Daric V."/>
            <person name="Darras S."/>
        </authorList>
    </citation>
    <scope>NUCLEOTIDE SEQUENCE [LARGE SCALE GENOMIC DNA]</scope>
</reference>
<evidence type="ECO:0000256" key="1">
    <source>
        <dbReference type="SAM" id="SignalP"/>
    </source>
</evidence>
<accession>A0ABP0GHT4</accession>
<evidence type="ECO:0000313" key="2">
    <source>
        <dbReference type="EMBL" id="CAK8691297.1"/>
    </source>
</evidence>
<protein>
    <submittedName>
        <fullName evidence="2">Uncharacterized protein</fullName>
    </submittedName>
</protein>
<gene>
    <name evidence="2" type="ORF">CVLEPA_LOCUS23869</name>
</gene>
<feature type="signal peptide" evidence="1">
    <location>
        <begin position="1"/>
        <end position="22"/>
    </location>
</feature>